<evidence type="ECO:0000313" key="2">
    <source>
        <dbReference type="Proteomes" id="UP000498980"/>
    </source>
</evidence>
<accession>A0A7J0C2C2</accession>
<evidence type="ECO:0000313" key="1">
    <source>
        <dbReference type="EMBL" id="GFM96104.1"/>
    </source>
</evidence>
<comment type="caution">
    <text evidence="1">The sequence shown here is derived from an EMBL/GenBank/DDBJ whole genome shotgun (WGS) entry which is preliminary data.</text>
</comment>
<dbReference type="EMBL" id="BLWC01000001">
    <property type="protein sequence ID" value="GFM96104.1"/>
    <property type="molecule type" value="Genomic_DNA"/>
</dbReference>
<keyword evidence="2" id="KW-1185">Reference proteome</keyword>
<protein>
    <submittedName>
        <fullName evidence="1">Uncharacterized protein</fullName>
    </submittedName>
</protein>
<name>A0A7J0C2C2_9ACTN</name>
<reference evidence="1 2" key="1">
    <citation type="submission" date="2020-05" db="EMBL/GenBank/DDBJ databases">
        <title>Whole genome shotgun sequence of Streptomyces fulvorobeus NBRC 15897.</title>
        <authorList>
            <person name="Komaki H."/>
            <person name="Tamura T."/>
        </authorList>
    </citation>
    <scope>NUCLEOTIDE SEQUENCE [LARGE SCALE GENOMIC DNA]</scope>
    <source>
        <strain evidence="1 2">NBRC 15897</strain>
    </source>
</reference>
<proteinExistence type="predicted"/>
<dbReference type="Proteomes" id="UP000498980">
    <property type="component" value="Unassembled WGS sequence"/>
</dbReference>
<organism evidence="1 2">
    <name type="scientific">Streptomyces fulvorobeus</name>
    <dbReference type="NCBI Taxonomy" id="284028"/>
    <lineage>
        <taxon>Bacteria</taxon>
        <taxon>Bacillati</taxon>
        <taxon>Actinomycetota</taxon>
        <taxon>Actinomycetes</taxon>
        <taxon>Kitasatosporales</taxon>
        <taxon>Streptomycetaceae</taxon>
        <taxon>Streptomyces</taxon>
    </lineage>
</organism>
<gene>
    <name evidence="1" type="ORF">Sfulv_09150</name>
</gene>
<sequence length="91" mass="9937">MKAAHSCEPHSVRCALFIGMRRRYLPALRRPLTPPRQHAVSAPVYVPASPVPVRPVPGFGRLRAVDPVTGRELPRGEVGLIQFSASGRCLT</sequence>
<dbReference type="AlphaFoldDB" id="A0A7J0C2C2"/>